<dbReference type="PANTHER" id="PTHR43818">
    <property type="entry name" value="BCDNA.GH03377"/>
    <property type="match status" value="1"/>
</dbReference>
<dbReference type="PANTHER" id="PTHR43818:SF11">
    <property type="entry name" value="BCDNA.GH03377"/>
    <property type="match status" value="1"/>
</dbReference>
<dbReference type="InterPro" id="IPR055170">
    <property type="entry name" value="GFO_IDH_MocA-like_dom"/>
</dbReference>
<dbReference type="InterPro" id="IPR050463">
    <property type="entry name" value="Gfo/Idh/MocA_oxidrdct_glycsds"/>
</dbReference>
<evidence type="ECO:0000259" key="3">
    <source>
        <dbReference type="Pfam" id="PF01408"/>
    </source>
</evidence>
<organism evidence="5 6">
    <name type="scientific">Sphingomonas lenta</name>
    <dbReference type="NCBI Taxonomy" id="1141887"/>
    <lineage>
        <taxon>Bacteria</taxon>
        <taxon>Pseudomonadati</taxon>
        <taxon>Pseudomonadota</taxon>
        <taxon>Alphaproteobacteria</taxon>
        <taxon>Sphingomonadales</taxon>
        <taxon>Sphingomonadaceae</taxon>
        <taxon>Sphingomonas</taxon>
    </lineage>
</organism>
<dbReference type="OrthoDB" id="9792935at2"/>
<dbReference type="SUPFAM" id="SSF51735">
    <property type="entry name" value="NAD(P)-binding Rossmann-fold domains"/>
    <property type="match status" value="1"/>
</dbReference>
<dbReference type="Gene3D" id="3.30.360.10">
    <property type="entry name" value="Dihydrodipicolinate Reductase, domain 2"/>
    <property type="match status" value="1"/>
</dbReference>
<dbReference type="GO" id="GO:0016491">
    <property type="term" value="F:oxidoreductase activity"/>
    <property type="evidence" value="ECO:0007669"/>
    <property type="project" value="UniProtKB-KW"/>
</dbReference>
<dbReference type="Pfam" id="PF22725">
    <property type="entry name" value="GFO_IDH_MocA_C3"/>
    <property type="match status" value="1"/>
</dbReference>
<evidence type="ECO:0000313" key="5">
    <source>
        <dbReference type="EMBL" id="PAX08642.1"/>
    </source>
</evidence>
<evidence type="ECO:0000313" key="6">
    <source>
        <dbReference type="Proteomes" id="UP000218151"/>
    </source>
</evidence>
<feature type="domain" description="Gfo/Idh/MocA-like oxidoreductase N-terminal" evidence="3">
    <location>
        <begin position="36"/>
        <end position="150"/>
    </location>
</feature>
<dbReference type="Gene3D" id="3.40.50.720">
    <property type="entry name" value="NAD(P)-binding Rossmann-like Domain"/>
    <property type="match status" value="1"/>
</dbReference>
<evidence type="ECO:0000256" key="2">
    <source>
        <dbReference type="SAM" id="MobiDB-lite"/>
    </source>
</evidence>
<dbReference type="InterPro" id="IPR036291">
    <property type="entry name" value="NAD(P)-bd_dom_sf"/>
</dbReference>
<dbReference type="InterPro" id="IPR000683">
    <property type="entry name" value="Gfo/Idh/MocA-like_OxRdtase_N"/>
</dbReference>
<proteinExistence type="predicted"/>
<dbReference type="SUPFAM" id="SSF55347">
    <property type="entry name" value="Glyceraldehyde-3-phosphate dehydrogenase-like, C-terminal domain"/>
    <property type="match status" value="1"/>
</dbReference>
<dbReference type="Pfam" id="PF01408">
    <property type="entry name" value="GFO_IDH_MocA"/>
    <property type="match status" value="1"/>
</dbReference>
<evidence type="ECO:0000256" key="1">
    <source>
        <dbReference type="ARBA" id="ARBA00023002"/>
    </source>
</evidence>
<gene>
    <name evidence="5" type="ORF">CKY28_04505</name>
</gene>
<feature type="compositionally biased region" description="Basic and acidic residues" evidence="2">
    <location>
        <begin position="23"/>
        <end position="32"/>
    </location>
</feature>
<protein>
    <submittedName>
        <fullName evidence="5">Oxidoreductase</fullName>
    </submittedName>
</protein>
<keyword evidence="1" id="KW-0560">Oxidoreductase</keyword>
<dbReference type="Proteomes" id="UP000218151">
    <property type="component" value="Unassembled WGS sequence"/>
</dbReference>
<reference evidence="6" key="1">
    <citation type="submission" date="2017-09" db="EMBL/GenBank/DDBJ databases">
        <authorList>
            <person name="Feng G."/>
            <person name="Zhu H."/>
        </authorList>
    </citation>
    <scope>NUCLEOTIDE SEQUENCE [LARGE SCALE GENOMIC DNA]</scope>
    <source>
        <strain evidence="6">1PNM-20</strain>
    </source>
</reference>
<sequence length="364" mass="38287">MVPASVAPPLSDGTATGPRPSPGKREGEDATSRRPRWGIAGFGWVARDYMAPAIEAAGGRVAAIADPSPLAQASAESASIFAFDDTAAMLASGEVDLLYVATPNNAHLGPVLAACRAGVPVLCEKPIAATLADAEAIGRAVADSGVLYGTAFDQRHHPAHRAMCDLIADGAIGRPIAVRIVYACWVDPLWSADGGGAPNWRADPQAAGGGAVIDLALHGLDLAQMLVAEPLDRLHIDLQRRIHDYPVDDGGVLSGRTASGVLLTSHVAYNCREQLPRRRLEVLGEHGLLTAIDTMGQTPGGTVTLARGNEQEDVAFDRDLSPFAAQAAAFQRAAGGEPHDFSAERDLELMRLFDRAYQEALRCL</sequence>
<accession>A0A2A2SHF6</accession>
<name>A0A2A2SHF6_9SPHN</name>
<feature type="domain" description="GFO/IDH/MocA-like oxidoreductase" evidence="4">
    <location>
        <begin position="160"/>
        <end position="289"/>
    </location>
</feature>
<feature type="region of interest" description="Disordered" evidence="2">
    <location>
        <begin position="1"/>
        <end position="33"/>
    </location>
</feature>
<evidence type="ECO:0000259" key="4">
    <source>
        <dbReference type="Pfam" id="PF22725"/>
    </source>
</evidence>
<dbReference type="GO" id="GO:0000166">
    <property type="term" value="F:nucleotide binding"/>
    <property type="evidence" value="ECO:0007669"/>
    <property type="project" value="InterPro"/>
</dbReference>
<dbReference type="EMBL" id="NSLI01000002">
    <property type="protein sequence ID" value="PAX08642.1"/>
    <property type="molecule type" value="Genomic_DNA"/>
</dbReference>
<keyword evidence="6" id="KW-1185">Reference proteome</keyword>
<comment type="caution">
    <text evidence="5">The sequence shown here is derived from an EMBL/GenBank/DDBJ whole genome shotgun (WGS) entry which is preliminary data.</text>
</comment>
<dbReference type="AlphaFoldDB" id="A0A2A2SHF6"/>